<proteinExistence type="inferred from homology"/>
<dbReference type="EMBL" id="BASZ01000021">
    <property type="protein sequence ID" value="GAD51131.1"/>
    <property type="molecule type" value="Genomic_DNA"/>
</dbReference>
<name>U2YC44_9SPHN</name>
<dbReference type="PANTHER" id="PTHR11786">
    <property type="entry name" value="N-HYDROXYARYLAMINE O-ACETYLTRANSFERASE"/>
    <property type="match status" value="1"/>
</dbReference>
<evidence type="ECO:0000313" key="3">
    <source>
        <dbReference type="Proteomes" id="UP000016568"/>
    </source>
</evidence>
<dbReference type="Gene3D" id="3.30.2140.10">
    <property type="entry name" value="Arylamine N-acetyltransferase"/>
    <property type="match status" value="1"/>
</dbReference>
<organism evidence="2 3">
    <name type="scientific">Caenibius tardaugens NBRC 16725</name>
    <dbReference type="NCBI Taxonomy" id="1219035"/>
    <lineage>
        <taxon>Bacteria</taxon>
        <taxon>Pseudomonadati</taxon>
        <taxon>Pseudomonadota</taxon>
        <taxon>Alphaproteobacteria</taxon>
        <taxon>Sphingomonadales</taxon>
        <taxon>Erythrobacteraceae</taxon>
        <taxon>Caenibius</taxon>
    </lineage>
</organism>
<reference evidence="2 3" key="1">
    <citation type="submission" date="2013-09" db="EMBL/GenBank/DDBJ databases">
        <title>Whole genome shotgun sequence of Novosphingobium tardaugens NBRC 16725.</title>
        <authorList>
            <person name="Isaki S."/>
            <person name="Hosoyama A."/>
            <person name="Tsuchikane K."/>
            <person name="Katsumata H."/>
            <person name="Ando Y."/>
            <person name="Yamazaki S."/>
            <person name="Fujita N."/>
        </authorList>
    </citation>
    <scope>NUCLEOTIDE SEQUENCE [LARGE SCALE GENOMIC DNA]</scope>
    <source>
        <strain evidence="2 3">NBRC 16725</strain>
    </source>
</reference>
<dbReference type="Proteomes" id="UP000016568">
    <property type="component" value="Unassembled WGS sequence"/>
</dbReference>
<evidence type="ECO:0000256" key="1">
    <source>
        <dbReference type="ARBA" id="ARBA00006547"/>
    </source>
</evidence>
<dbReference type="RefSeq" id="WP_021691949.1">
    <property type="nucleotide sequence ID" value="NZ_BASZ01000021.1"/>
</dbReference>
<keyword evidence="2" id="KW-0808">Transferase</keyword>
<accession>U2YC44</accession>
<comment type="similarity">
    <text evidence="1">Belongs to the arylamine N-acetyltransferase family.</text>
</comment>
<sequence length="270" mass="29865">MDQKLTDAQLDAYLARIGVARPEQADIAALKMIHQRHALGFTWEAIDCFMGWPSSLAPHTTFAKMVEGRRGGWCYEMNGLLGAALSACGFTVTRLCGGVRRADMGDLALGNHLTLRIDLEEPWLAEAGLGDALVDPVPLVIGPIAQNGYDFAIKPADGDWLRFHNHAFGSAPTFDFRPDYTDEAALAGSQRWLMENDASPFRANLVIQRHFPDRIESLVNATWRTISPRGIVERPVGDFSTFKSLLEHVFQIDPPRCEAIWSRASVNSDA</sequence>
<protein>
    <submittedName>
        <fullName evidence="2">Putative arylamine N-acetyltransferase</fullName>
    </submittedName>
</protein>
<dbReference type="eggNOG" id="COG2162">
    <property type="taxonomic scope" value="Bacteria"/>
</dbReference>
<comment type="caution">
    <text evidence="2">The sequence shown here is derived from an EMBL/GenBank/DDBJ whole genome shotgun (WGS) entry which is preliminary data.</text>
</comment>
<dbReference type="InterPro" id="IPR038765">
    <property type="entry name" value="Papain-like_cys_pep_sf"/>
</dbReference>
<dbReference type="PANTHER" id="PTHR11786:SF0">
    <property type="entry name" value="ARYLAMINE N-ACETYLTRANSFERASE 4-RELATED"/>
    <property type="match status" value="1"/>
</dbReference>
<dbReference type="GO" id="GO:0016407">
    <property type="term" value="F:acetyltransferase activity"/>
    <property type="evidence" value="ECO:0007669"/>
    <property type="project" value="InterPro"/>
</dbReference>
<dbReference type="AlphaFoldDB" id="U2YC44"/>
<dbReference type="InterPro" id="IPR001447">
    <property type="entry name" value="Arylamine_N-AcTrfase"/>
</dbReference>
<keyword evidence="3" id="KW-1185">Reference proteome</keyword>
<evidence type="ECO:0000313" key="2">
    <source>
        <dbReference type="EMBL" id="GAD51131.1"/>
    </source>
</evidence>
<dbReference type="KEGG" id="ntd:EGO55_03890"/>
<dbReference type="Pfam" id="PF00797">
    <property type="entry name" value="Acetyltransf_2"/>
    <property type="match status" value="1"/>
</dbReference>
<dbReference type="SUPFAM" id="SSF54001">
    <property type="entry name" value="Cysteine proteinases"/>
    <property type="match status" value="1"/>
</dbReference>
<dbReference type="Gene3D" id="2.40.128.150">
    <property type="entry name" value="Cysteine proteinases"/>
    <property type="match status" value="1"/>
</dbReference>
<gene>
    <name evidence="2" type="ORF">NT2_21_00030</name>
</gene>
<dbReference type="OrthoDB" id="7181050at2"/>